<evidence type="ECO:0000256" key="1">
    <source>
        <dbReference type="SAM" id="MobiDB-lite"/>
    </source>
</evidence>
<dbReference type="Proteomes" id="UP000077245">
    <property type="component" value="Unassembled WGS sequence"/>
</dbReference>
<accession>A0A166DBQ9</accession>
<proteinExistence type="predicted"/>
<sequence length="96" mass="11041">MSKYTIKSIAEPSSATDDEIKNPSSDNIKEEVLLFQTGYLTVEKFKRERIGAIYDLKIPNFKVESALFENLINQYSSISYINFLEYGDKLLKYTIG</sequence>
<name>A0A166DBQ9_9EURY</name>
<protein>
    <submittedName>
        <fullName evidence="2">Uncharacterized protein</fullName>
    </submittedName>
</protein>
<dbReference type="EMBL" id="LWMV01000038">
    <property type="protein sequence ID" value="KZX15419.1"/>
    <property type="molecule type" value="Genomic_DNA"/>
</dbReference>
<dbReference type="PATRIC" id="fig|49547.3.peg.282"/>
<gene>
    <name evidence="2" type="ORF">MBCUR_02650</name>
</gene>
<organism evidence="2 3">
    <name type="scientific">Methanobrevibacter curvatus</name>
    <dbReference type="NCBI Taxonomy" id="49547"/>
    <lineage>
        <taxon>Archaea</taxon>
        <taxon>Methanobacteriati</taxon>
        <taxon>Methanobacteriota</taxon>
        <taxon>Methanomada group</taxon>
        <taxon>Methanobacteria</taxon>
        <taxon>Methanobacteriales</taxon>
        <taxon>Methanobacteriaceae</taxon>
        <taxon>Methanobrevibacter</taxon>
    </lineage>
</organism>
<evidence type="ECO:0000313" key="3">
    <source>
        <dbReference type="Proteomes" id="UP000077245"/>
    </source>
</evidence>
<comment type="caution">
    <text evidence="2">The sequence shown here is derived from an EMBL/GenBank/DDBJ whole genome shotgun (WGS) entry which is preliminary data.</text>
</comment>
<feature type="region of interest" description="Disordered" evidence="1">
    <location>
        <begin position="1"/>
        <end position="24"/>
    </location>
</feature>
<dbReference type="RefSeq" id="WP_067089248.1">
    <property type="nucleotide sequence ID" value="NZ_LWMV01000038.1"/>
</dbReference>
<dbReference type="AlphaFoldDB" id="A0A166DBQ9"/>
<dbReference type="OrthoDB" id="74831at2157"/>
<keyword evidence="3" id="KW-1185">Reference proteome</keyword>
<reference evidence="2 3" key="1">
    <citation type="submission" date="2016-04" db="EMBL/GenBank/DDBJ databases">
        <title>Genome sequence of Methanobrevibacter curvatus DSM 11111.</title>
        <authorList>
            <person name="Poehlein A."/>
            <person name="Seedorf H."/>
            <person name="Daniel R."/>
        </authorList>
    </citation>
    <scope>NUCLEOTIDE SEQUENCE [LARGE SCALE GENOMIC DNA]</scope>
    <source>
        <strain evidence="2 3">DSM 11111</strain>
    </source>
</reference>
<evidence type="ECO:0000313" key="2">
    <source>
        <dbReference type="EMBL" id="KZX15419.1"/>
    </source>
</evidence>